<dbReference type="PANTHER" id="PTHR37309:SF1">
    <property type="entry name" value="SLR0284 PROTEIN"/>
    <property type="match status" value="1"/>
</dbReference>
<keyword evidence="1" id="KW-0812">Transmembrane</keyword>
<evidence type="ECO:0000313" key="2">
    <source>
        <dbReference type="EMBL" id="OGY97148.1"/>
    </source>
</evidence>
<feature type="transmembrane region" description="Helical" evidence="1">
    <location>
        <begin position="7"/>
        <end position="26"/>
    </location>
</feature>
<organism evidence="2 3">
    <name type="scientific">Candidatus Liptonbacteria bacterium GWB1_49_6</name>
    <dbReference type="NCBI Taxonomy" id="1798644"/>
    <lineage>
        <taxon>Bacteria</taxon>
        <taxon>Candidatus Liptoniibacteriota</taxon>
    </lineage>
</organism>
<evidence type="ECO:0000256" key="1">
    <source>
        <dbReference type="SAM" id="Phobius"/>
    </source>
</evidence>
<dbReference type="Proteomes" id="UP000176648">
    <property type="component" value="Unassembled WGS sequence"/>
</dbReference>
<dbReference type="Pfam" id="PF04020">
    <property type="entry name" value="Phage_holin_4_2"/>
    <property type="match status" value="1"/>
</dbReference>
<comment type="caution">
    <text evidence="2">The sequence shown here is derived from an EMBL/GenBank/DDBJ whole genome shotgun (WGS) entry which is preliminary data.</text>
</comment>
<feature type="transmembrane region" description="Helical" evidence="1">
    <location>
        <begin position="32"/>
        <end position="50"/>
    </location>
</feature>
<dbReference type="PANTHER" id="PTHR37309">
    <property type="entry name" value="SLR0284 PROTEIN"/>
    <property type="match status" value="1"/>
</dbReference>
<evidence type="ECO:0008006" key="4">
    <source>
        <dbReference type="Google" id="ProtNLM"/>
    </source>
</evidence>
<evidence type="ECO:0000313" key="3">
    <source>
        <dbReference type="Proteomes" id="UP000176648"/>
    </source>
</evidence>
<feature type="transmembrane region" description="Helical" evidence="1">
    <location>
        <begin position="57"/>
        <end position="81"/>
    </location>
</feature>
<protein>
    <recommendedName>
        <fullName evidence="4">Phage holin family protein</fullName>
    </recommendedName>
</protein>
<name>A0A1G2C6Z5_9BACT</name>
<dbReference type="EMBL" id="MHKU01000008">
    <property type="protein sequence ID" value="OGY97148.1"/>
    <property type="molecule type" value="Genomic_DNA"/>
</dbReference>
<dbReference type="AlphaFoldDB" id="A0A1G2C6Z5"/>
<feature type="transmembrane region" description="Helical" evidence="1">
    <location>
        <begin position="93"/>
        <end position="113"/>
    </location>
</feature>
<reference evidence="2 3" key="1">
    <citation type="journal article" date="2016" name="Nat. Commun.">
        <title>Thousands of microbial genomes shed light on interconnected biogeochemical processes in an aquifer system.</title>
        <authorList>
            <person name="Anantharaman K."/>
            <person name="Brown C.T."/>
            <person name="Hug L.A."/>
            <person name="Sharon I."/>
            <person name="Castelle C.J."/>
            <person name="Probst A.J."/>
            <person name="Thomas B.C."/>
            <person name="Singh A."/>
            <person name="Wilkins M.J."/>
            <person name="Karaoz U."/>
            <person name="Brodie E.L."/>
            <person name="Williams K.H."/>
            <person name="Hubbard S.S."/>
            <person name="Banfield J.F."/>
        </authorList>
    </citation>
    <scope>NUCLEOTIDE SEQUENCE [LARGE SCALE GENOMIC DNA]</scope>
</reference>
<accession>A0A1G2C6Z5</accession>
<keyword evidence="1" id="KW-0472">Membrane</keyword>
<proteinExistence type="predicted"/>
<keyword evidence="1" id="KW-1133">Transmembrane helix</keyword>
<gene>
    <name evidence="2" type="ORF">A2122_02005</name>
</gene>
<sequence length="115" mass="12592">MKFLKQFLVVFLLNAVALAIMAYIPGVTIQSGIRGLLLITLIFTALNIFIKPILKFILSPIIILTLGLGLLLINAVILFILDLLTEQLTIQGVLPLMLATLLISAANFVIHIVKK</sequence>
<dbReference type="InterPro" id="IPR007165">
    <property type="entry name" value="Phage_holin_4_2"/>
</dbReference>